<feature type="transmembrane region" description="Helical" evidence="1">
    <location>
        <begin position="320"/>
        <end position="338"/>
    </location>
</feature>
<protein>
    <submittedName>
        <fullName evidence="2">EpsG family protein</fullName>
    </submittedName>
</protein>
<dbReference type="Pfam" id="PF14897">
    <property type="entry name" value="EpsG"/>
    <property type="match status" value="1"/>
</dbReference>
<feature type="transmembrane region" description="Helical" evidence="1">
    <location>
        <begin position="29"/>
        <end position="54"/>
    </location>
</feature>
<feature type="transmembrane region" description="Helical" evidence="1">
    <location>
        <begin position="296"/>
        <end position="313"/>
    </location>
</feature>
<organism evidence="2 3">
    <name type="scientific">Loigolactobacillus zhaoyuanensis</name>
    <dbReference type="NCBI Taxonomy" id="2486017"/>
    <lineage>
        <taxon>Bacteria</taxon>
        <taxon>Bacillati</taxon>
        <taxon>Bacillota</taxon>
        <taxon>Bacilli</taxon>
        <taxon>Lactobacillales</taxon>
        <taxon>Lactobacillaceae</taxon>
        <taxon>Loigolactobacillus</taxon>
    </lineage>
</organism>
<evidence type="ECO:0000313" key="2">
    <source>
        <dbReference type="EMBL" id="MFL2028499.1"/>
    </source>
</evidence>
<feature type="transmembrane region" description="Helical" evidence="1">
    <location>
        <begin position="149"/>
        <end position="177"/>
    </location>
</feature>
<proteinExistence type="predicted"/>
<dbReference type="EMBL" id="JBGQPK010000005">
    <property type="protein sequence ID" value="MFL2028499.1"/>
    <property type="molecule type" value="Genomic_DNA"/>
</dbReference>
<reference evidence="2 3" key="1">
    <citation type="submission" date="2024-08" db="EMBL/GenBank/DDBJ databases">
        <authorList>
            <person name="Arias E."/>
        </authorList>
    </citation>
    <scope>NUCLEOTIDE SEQUENCE [LARGE SCALE GENOMIC DNA]</scope>
    <source>
        <strain evidence="2 3">FAM 25317</strain>
    </source>
</reference>
<feature type="transmembrane region" description="Helical" evidence="1">
    <location>
        <begin position="265"/>
        <end position="284"/>
    </location>
</feature>
<keyword evidence="1" id="KW-0812">Transmembrane</keyword>
<dbReference type="InterPro" id="IPR049458">
    <property type="entry name" value="EpsG-like"/>
</dbReference>
<gene>
    <name evidence="2" type="ORF">ACEN34_02590</name>
</gene>
<comment type="caution">
    <text evidence="2">The sequence shown here is derived from an EMBL/GenBank/DDBJ whole genome shotgun (WGS) entry which is preliminary data.</text>
</comment>
<sequence length="358" mass="42225">MYLLATTTITYLMNLVASFRQRKHRWFEWLFLACMIVLMGANTNNADFFTYQWLYNAHIPYGEPGYRVLTRIGALLGFNYQQFRLVLVAIFLIILYRGIQRLTPHTAGFMALYFFYPFFLDVIQLRNFMMMTLLVYASHFLLEKTYRNLALFTLFVLLGASFQVLGVLYLLVIPLYYFDEHNLWKISLLSVVFLLSVVVMVPQLAQGLLQLLGHLHLSHLSLYFVQKVRLGYLPFWLFSMFDLAFTYFSYRYLTERQLLTPRQRQIIWLTFTFVVVGVLTMPMYTYDFSFARALRNVIPFMVVAFLTTLDALPRRHYLRWLYSGAFGIYFLAVVYFEIVPLLHDTIIPAFTANWLLGG</sequence>
<accession>A0ABW8U9E9</accession>
<dbReference type="Proteomes" id="UP001625389">
    <property type="component" value="Unassembled WGS sequence"/>
</dbReference>
<keyword evidence="1" id="KW-0472">Membrane</keyword>
<evidence type="ECO:0000313" key="3">
    <source>
        <dbReference type="Proteomes" id="UP001625389"/>
    </source>
</evidence>
<evidence type="ECO:0000256" key="1">
    <source>
        <dbReference type="SAM" id="Phobius"/>
    </source>
</evidence>
<dbReference type="RefSeq" id="WP_407136912.1">
    <property type="nucleotide sequence ID" value="NZ_JBGQPK010000005.1"/>
</dbReference>
<keyword evidence="3" id="KW-1185">Reference proteome</keyword>
<name>A0ABW8U9E9_9LACO</name>
<feature type="transmembrane region" description="Helical" evidence="1">
    <location>
        <begin position="232"/>
        <end position="253"/>
    </location>
</feature>
<feature type="transmembrane region" description="Helical" evidence="1">
    <location>
        <begin position="74"/>
        <end position="95"/>
    </location>
</feature>
<feature type="transmembrane region" description="Helical" evidence="1">
    <location>
        <begin position="183"/>
        <end position="201"/>
    </location>
</feature>
<keyword evidence="1" id="KW-1133">Transmembrane helix</keyword>